<evidence type="ECO:0000256" key="2">
    <source>
        <dbReference type="SAM" id="SignalP"/>
    </source>
</evidence>
<keyword evidence="5" id="KW-1185">Reference proteome</keyword>
<proteinExistence type="predicted"/>
<reference evidence="4" key="1">
    <citation type="submission" date="2020-11" db="EMBL/GenBank/DDBJ databases">
        <title>Sequencing the genomes of 1000 actinobacteria strains.</title>
        <authorList>
            <person name="Klenk H.-P."/>
        </authorList>
    </citation>
    <scope>NUCLEOTIDE SEQUENCE</scope>
    <source>
        <strain evidence="4">DSM 45632</strain>
    </source>
</reference>
<dbReference type="Pfam" id="PF04213">
    <property type="entry name" value="HtaA"/>
    <property type="match status" value="1"/>
</dbReference>
<accession>A0A931DY68</accession>
<comment type="caution">
    <text evidence="4">The sequence shown here is derived from an EMBL/GenBank/DDBJ whole genome shotgun (WGS) entry which is preliminary data.</text>
</comment>
<feature type="domain" description="Htaa" evidence="3">
    <location>
        <begin position="62"/>
        <end position="227"/>
    </location>
</feature>
<keyword evidence="1" id="KW-0472">Membrane</keyword>
<name>A0A931DY68_9CORY</name>
<feature type="transmembrane region" description="Helical" evidence="1">
    <location>
        <begin position="256"/>
        <end position="278"/>
    </location>
</feature>
<sequence length="283" mass="29697">MSLRTRLVAAATVVAVSTALPVPHAVAAPEELATPGIPVAAATSEEPASDQPAAEQPATKDGYVTWNMKGSFWKHLEGPLAKAEFTTTGGAYKSDDSFVFPIDTDGSKIGADGSGTLKLDGTATVRAYKGLGKDGAWGLDVTYSNLRVEFKNNKATLYADFTMSGRGGQGQGRFVEDQGTNMAMVDFILPGAIKPGTDFKAQNRSTVARDGLEKSLLNYKNGQKLDDGYVSVVVYKNAELPQVDTTPSGSSQTQKIVAIVLGVITAIAAILGVAAFAMPNIQF</sequence>
<feature type="signal peptide" evidence="2">
    <location>
        <begin position="1"/>
        <end position="27"/>
    </location>
</feature>
<keyword evidence="2" id="KW-0732">Signal</keyword>
<organism evidence="4 5">
    <name type="scientific">Corynebacterium aquatimens</name>
    <dbReference type="NCBI Taxonomy" id="1190508"/>
    <lineage>
        <taxon>Bacteria</taxon>
        <taxon>Bacillati</taxon>
        <taxon>Actinomycetota</taxon>
        <taxon>Actinomycetes</taxon>
        <taxon>Mycobacteriales</taxon>
        <taxon>Corynebacteriaceae</taxon>
        <taxon>Corynebacterium</taxon>
    </lineage>
</organism>
<dbReference type="RefSeq" id="WP_196823783.1">
    <property type="nucleotide sequence ID" value="NZ_CP046980.1"/>
</dbReference>
<evidence type="ECO:0000256" key="1">
    <source>
        <dbReference type="SAM" id="Phobius"/>
    </source>
</evidence>
<evidence type="ECO:0000313" key="4">
    <source>
        <dbReference type="EMBL" id="MBG6121159.1"/>
    </source>
</evidence>
<protein>
    <recommendedName>
        <fullName evidence="3">Htaa domain-containing protein</fullName>
    </recommendedName>
</protein>
<dbReference type="Proteomes" id="UP000658613">
    <property type="component" value="Unassembled WGS sequence"/>
</dbReference>
<dbReference type="InterPro" id="IPR007331">
    <property type="entry name" value="Htaa"/>
</dbReference>
<gene>
    <name evidence="4" type="ORF">IW254_000128</name>
</gene>
<dbReference type="EMBL" id="JADOUE010000001">
    <property type="protein sequence ID" value="MBG6121159.1"/>
    <property type="molecule type" value="Genomic_DNA"/>
</dbReference>
<dbReference type="AlphaFoldDB" id="A0A931DY68"/>
<keyword evidence="1" id="KW-1133">Transmembrane helix</keyword>
<evidence type="ECO:0000259" key="3">
    <source>
        <dbReference type="Pfam" id="PF04213"/>
    </source>
</evidence>
<evidence type="ECO:0000313" key="5">
    <source>
        <dbReference type="Proteomes" id="UP000658613"/>
    </source>
</evidence>
<keyword evidence="1" id="KW-0812">Transmembrane</keyword>
<feature type="chain" id="PRO_5037978877" description="Htaa domain-containing protein" evidence="2">
    <location>
        <begin position="28"/>
        <end position="283"/>
    </location>
</feature>